<comment type="caution">
    <text evidence="1">The sequence shown here is derived from an EMBL/GenBank/DDBJ whole genome shotgun (WGS) entry which is preliminary data.</text>
</comment>
<organism evidence="1 2">
    <name type="scientific">Aquatica leii</name>
    <dbReference type="NCBI Taxonomy" id="1421715"/>
    <lineage>
        <taxon>Eukaryota</taxon>
        <taxon>Metazoa</taxon>
        <taxon>Ecdysozoa</taxon>
        <taxon>Arthropoda</taxon>
        <taxon>Hexapoda</taxon>
        <taxon>Insecta</taxon>
        <taxon>Pterygota</taxon>
        <taxon>Neoptera</taxon>
        <taxon>Endopterygota</taxon>
        <taxon>Coleoptera</taxon>
        <taxon>Polyphaga</taxon>
        <taxon>Elateriformia</taxon>
        <taxon>Elateroidea</taxon>
        <taxon>Lampyridae</taxon>
        <taxon>Luciolinae</taxon>
        <taxon>Aquatica</taxon>
    </lineage>
</organism>
<sequence>MFNKCSTPDRKIDNEFYTQFDVICKKLMGYLKTTQMTKDMMMVSMRKFIMILDFTMDKICSGDKCDSLKMRETCMQLKNIKMKIKRCLDHEMFGSVYHMRSDFCDCILSYYASMEKMIMCTDCCVGFDMIFKEICMRFIDFCEKICGKTCMVETSTKAPDASFYKDLMTDMHMWLMRFMDLCKGTKMTKNMMMFCIRKFITVVDFTMQKLCFGGKCHNVMINVICTELKHIKMLLEISLTYDVPQMKSECISCCEMFFKCIQKLMSCDDCCVDFDLITKDICTSFINFCKMMFDRIDSDMNKDVTTESYSNSEELRLPMHMRLMMKKLMVLYENENLPKDMLMMYIRKFMMIIDDTMEMLCFGDKCKSSMMGEICMELKNCQIVLERCLNRKMLTDVNKIRMECSACIKMFFKCMEKWMMCDDCCDGSEIMLNKIVMRFEDLFHVNKMNHMDYWYRTTMIHIPYVFRTYMKY</sequence>
<dbReference type="EMBL" id="JARPUR010000004">
    <property type="protein sequence ID" value="KAK4878738.1"/>
    <property type="molecule type" value="Genomic_DNA"/>
</dbReference>
<gene>
    <name evidence="1" type="ORF">RN001_011244</name>
</gene>
<name>A0AAN7P8W8_9COLE</name>
<dbReference type="AlphaFoldDB" id="A0AAN7P8W8"/>
<protein>
    <submittedName>
        <fullName evidence="1">Uncharacterized protein</fullName>
    </submittedName>
</protein>
<evidence type="ECO:0000313" key="1">
    <source>
        <dbReference type="EMBL" id="KAK4878738.1"/>
    </source>
</evidence>
<dbReference type="Proteomes" id="UP001353858">
    <property type="component" value="Unassembled WGS sequence"/>
</dbReference>
<proteinExistence type="predicted"/>
<keyword evidence="2" id="KW-1185">Reference proteome</keyword>
<reference evidence="2" key="1">
    <citation type="submission" date="2023-01" db="EMBL/GenBank/DDBJ databases">
        <title>Key to firefly adult light organ development and bioluminescence: homeobox transcription factors regulate luciferase expression and transportation to peroxisome.</title>
        <authorList>
            <person name="Fu X."/>
        </authorList>
    </citation>
    <scope>NUCLEOTIDE SEQUENCE [LARGE SCALE GENOMIC DNA]</scope>
</reference>
<accession>A0AAN7P8W8</accession>
<evidence type="ECO:0000313" key="2">
    <source>
        <dbReference type="Proteomes" id="UP001353858"/>
    </source>
</evidence>